<dbReference type="Proteomes" id="UP000283993">
    <property type="component" value="Unassembled WGS sequence"/>
</dbReference>
<dbReference type="InterPro" id="IPR011852">
    <property type="entry name" value="TRAP_TAXI"/>
</dbReference>
<dbReference type="PANTHER" id="PTHR42941">
    <property type="entry name" value="SLL1037 PROTEIN"/>
    <property type="match status" value="1"/>
</dbReference>
<dbReference type="EMBL" id="AYKH01000007">
    <property type="protein sequence ID" value="ROO28866.1"/>
    <property type="molecule type" value="Genomic_DNA"/>
</dbReference>
<keyword evidence="1" id="KW-0732">Signal</keyword>
<dbReference type="RefSeq" id="WP_123630483.1">
    <property type="nucleotide sequence ID" value="NZ_AYKH01000007.1"/>
</dbReference>
<name>A0A423PTC2_9GAMM</name>
<reference evidence="2 3" key="1">
    <citation type="submission" date="2013-10" db="EMBL/GenBank/DDBJ databases">
        <title>Salinisphaera orenii MK-B5 Genome Sequencing.</title>
        <authorList>
            <person name="Lai Q."/>
            <person name="Li C."/>
            <person name="Shao Z."/>
        </authorList>
    </citation>
    <scope>NUCLEOTIDE SEQUENCE [LARGE SCALE GENOMIC DNA]</scope>
    <source>
        <strain evidence="2 3">MK-B5</strain>
    </source>
</reference>
<dbReference type="Pfam" id="PF16868">
    <property type="entry name" value="NMT1_3"/>
    <property type="match status" value="1"/>
</dbReference>
<gene>
    <name evidence="2" type="ORF">SAOR_05050</name>
</gene>
<feature type="chain" id="PRO_5019506587" evidence="1">
    <location>
        <begin position="25"/>
        <end position="332"/>
    </location>
</feature>
<dbReference type="Gene3D" id="3.40.190.10">
    <property type="entry name" value="Periplasmic binding protein-like II"/>
    <property type="match status" value="2"/>
</dbReference>
<dbReference type="CDD" id="cd13567">
    <property type="entry name" value="PBP2_TtGluBP"/>
    <property type="match status" value="1"/>
</dbReference>
<dbReference type="PANTHER" id="PTHR42941:SF1">
    <property type="entry name" value="SLL1037 PROTEIN"/>
    <property type="match status" value="1"/>
</dbReference>
<sequence>MRFKLVHTLLAAALVLGVAPLASAKTFVTIGSGSTSGLYYPTAVGMAKIVNEADIDIRANARSTGASVFNCRAVGEGQLQMGISQNNIAYYAYKGRGVEAFDGKPVDNLRGMAVLYPETIQVLAREDADIDSLSDLKGKRVYVGDIGSGTEQDVKNVLGAFDMSLDDLKAPVRGSSGSAVGLLRDGQIDAMFYTVGLGASAITEAAQTAPIELVSIPSERIEALNEKYPFYTEITIPGGTYPGIDDDVTSITLKASLVTSSDVSEDVVYQFMKTVFADHKDAFYNDIPNPNLKKYFTLESALEGMSIPLHAGAVRFFEEQGIEVKDSLMPPS</sequence>
<keyword evidence="3" id="KW-1185">Reference proteome</keyword>
<organism evidence="2 3">
    <name type="scientific">Salinisphaera orenii MK-B5</name>
    <dbReference type="NCBI Taxonomy" id="856730"/>
    <lineage>
        <taxon>Bacteria</taxon>
        <taxon>Pseudomonadati</taxon>
        <taxon>Pseudomonadota</taxon>
        <taxon>Gammaproteobacteria</taxon>
        <taxon>Salinisphaerales</taxon>
        <taxon>Salinisphaeraceae</taxon>
        <taxon>Salinisphaera</taxon>
    </lineage>
</organism>
<dbReference type="NCBIfam" id="TIGR02122">
    <property type="entry name" value="TRAP_TAXI"/>
    <property type="match status" value="1"/>
</dbReference>
<evidence type="ECO:0000313" key="2">
    <source>
        <dbReference type="EMBL" id="ROO28866.1"/>
    </source>
</evidence>
<evidence type="ECO:0000256" key="1">
    <source>
        <dbReference type="SAM" id="SignalP"/>
    </source>
</evidence>
<feature type="signal peptide" evidence="1">
    <location>
        <begin position="1"/>
        <end position="24"/>
    </location>
</feature>
<accession>A0A423PTC2</accession>
<comment type="caution">
    <text evidence="2">The sequence shown here is derived from an EMBL/GenBank/DDBJ whole genome shotgun (WGS) entry which is preliminary data.</text>
</comment>
<dbReference type="SUPFAM" id="SSF53850">
    <property type="entry name" value="Periplasmic binding protein-like II"/>
    <property type="match status" value="1"/>
</dbReference>
<dbReference type="AlphaFoldDB" id="A0A423PTC2"/>
<evidence type="ECO:0000313" key="3">
    <source>
        <dbReference type="Proteomes" id="UP000283993"/>
    </source>
</evidence>
<protein>
    <submittedName>
        <fullName evidence="2">TRAP transporter</fullName>
    </submittedName>
</protein>
<proteinExistence type="predicted"/>